<dbReference type="InterPro" id="IPR013785">
    <property type="entry name" value="Aldolase_TIM"/>
</dbReference>
<keyword evidence="2" id="KW-1185">Reference proteome</keyword>
<dbReference type="AlphaFoldDB" id="A0A2C6MFA0"/>
<evidence type="ECO:0000313" key="2">
    <source>
        <dbReference type="Proteomes" id="UP000222564"/>
    </source>
</evidence>
<gene>
    <name evidence="1" type="ORF">P378_10865</name>
</gene>
<dbReference type="InterPro" id="IPR002915">
    <property type="entry name" value="DeoC/FbaB/LacD_aldolase"/>
</dbReference>
<dbReference type="SUPFAM" id="SSF51569">
    <property type="entry name" value="Aldolase"/>
    <property type="match status" value="1"/>
</dbReference>
<reference evidence="1 2" key="1">
    <citation type="submission" date="2013-09" db="EMBL/GenBank/DDBJ databases">
        <title>Biodegradation of hydrocarbons in the deep terrestrial subsurface : characterization of a microbial consortium composed of two Desulfotomaculum species originating from a deep geological formation.</title>
        <authorList>
            <person name="Aullo T."/>
            <person name="Berlendis S."/>
            <person name="Lascourreges J.-F."/>
            <person name="Dessort D."/>
            <person name="Saint-Laurent S."/>
            <person name="Schraauwers B."/>
            <person name="Mas J."/>
            <person name="Magot M."/>
            <person name="Ranchou-Peyruse A."/>
        </authorList>
    </citation>
    <scope>NUCLEOTIDE SEQUENCE [LARGE SCALE GENOMIC DNA]</scope>
    <source>
        <strain evidence="1 2">Bs107</strain>
    </source>
</reference>
<proteinExistence type="predicted"/>
<organism evidence="1 2">
    <name type="scientific">Desulforamulus profundi</name>
    <dbReference type="NCBI Taxonomy" id="1383067"/>
    <lineage>
        <taxon>Bacteria</taxon>
        <taxon>Bacillati</taxon>
        <taxon>Bacillota</taxon>
        <taxon>Clostridia</taxon>
        <taxon>Eubacteriales</taxon>
        <taxon>Peptococcaceae</taxon>
        <taxon>Desulforamulus</taxon>
    </lineage>
</organism>
<dbReference type="RefSeq" id="WP_274378682.1">
    <property type="nucleotide sequence ID" value="NZ_AWQQ01000054.1"/>
</dbReference>
<accession>A0A2C6MFA0</accession>
<dbReference type="Proteomes" id="UP000222564">
    <property type="component" value="Unassembled WGS sequence"/>
</dbReference>
<dbReference type="GO" id="GO:0016829">
    <property type="term" value="F:lyase activity"/>
    <property type="evidence" value="ECO:0007669"/>
    <property type="project" value="InterPro"/>
</dbReference>
<dbReference type="EMBL" id="AWQQ01000054">
    <property type="protein sequence ID" value="PHJ38324.1"/>
    <property type="molecule type" value="Genomic_DNA"/>
</dbReference>
<name>A0A2C6MFA0_9FIRM</name>
<sequence>MKQIWPAFPKGKSYFRSARRLLSHRGCELIVHLAASTTLAPDPTRKELVSSVEHAIRLGATAISTHVNLAAKNEAHMLKDLGWIARGM</sequence>
<dbReference type="Pfam" id="PF01791">
    <property type="entry name" value="DeoC"/>
    <property type="match status" value="1"/>
</dbReference>
<dbReference type="Gene3D" id="3.20.20.70">
    <property type="entry name" value="Aldolase class I"/>
    <property type="match status" value="1"/>
</dbReference>
<evidence type="ECO:0000313" key="1">
    <source>
        <dbReference type="EMBL" id="PHJ38324.1"/>
    </source>
</evidence>
<protein>
    <submittedName>
        <fullName evidence="1">Uncharacterized protein</fullName>
    </submittedName>
</protein>
<comment type="caution">
    <text evidence="1">The sequence shown here is derived from an EMBL/GenBank/DDBJ whole genome shotgun (WGS) entry which is preliminary data.</text>
</comment>